<evidence type="ECO:0000313" key="7">
    <source>
        <dbReference type="EMBL" id="ALU27100.1"/>
    </source>
</evidence>
<dbReference type="Pfam" id="PF13905">
    <property type="entry name" value="Thioredoxin_8"/>
    <property type="match status" value="1"/>
</dbReference>
<accession>A0AAI8C708</accession>
<dbReference type="PANTHER" id="PTHR42852:SF6">
    <property type="entry name" value="THIOL:DISULFIDE INTERCHANGE PROTEIN DSBE"/>
    <property type="match status" value="1"/>
</dbReference>
<dbReference type="InterPro" id="IPR017937">
    <property type="entry name" value="Thioredoxin_CS"/>
</dbReference>
<gene>
    <name evidence="7" type="ORF">AS202_13465</name>
</gene>
<organism evidence="7 8">
    <name type="scientific">Myroides odoratimimus</name>
    <dbReference type="NCBI Taxonomy" id="76832"/>
    <lineage>
        <taxon>Bacteria</taxon>
        <taxon>Pseudomonadati</taxon>
        <taxon>Bacteroidota</taxon>
        <taxon>Flavobacteriia</taxon>
        <taxon>Flavobacteriales</taxon>
        <taxon>Flavobacteriaceae</taxon>
        <taxon>Myroides</taxon>
    </lineage>
</organism>
<feature type="domain" description="Thioredoxin" evidence="6">
    <location>
        <begin position="236"/>
        <end position="371"/>
    </location>
</feature>
<dbReference type="EMBL" id="CP013690">
    <property type="protein sequence ID" value="ALU27100.1"/>
    <property type="molecule type" value="Genomic_DNA"/>
</dbReference>
<dbReference type="Pfam" id="PF14289">
    <property type="entry name" value="DUF4369"/>
    <property type="match status" value="1"/>
</dbReference>
<dbReference type="CDD" id="cd02966">
    <property type="entry name" value="TlpA_like_family"/>
    <property type="match status" value="1"/>
</dbReference>
<dbReference type="KEGG" id="mod:AS202_13465"/>
<dbReference type="PROSITE" id="PS00194">
    <property type="entry name" value="THIOREDOXIN_1"/>
    <property type="match status" value="1"/>
</dbReference>
<evidence type="ECO:0000256" key="3">
    <source>
        <dbReference type="ARBA" id="ARBA00023157"/>
    </source>
</evidence>
<evidence type="ECO:0000313" key="8">
    <source>
        <dbReference type="Proteomes" id="UP000069030"/>
    </source>
</evidence>
<dbReference type="AlphaFoldDB" id="A0AAI8C708"/>
<dbReference type="SUPFAM" id="SSF52833">
    <property type="entry name" value="Thioredoxin-like"/>
    <property type="match status" value="1"/>
</dbReference>
<dbReference type="Proteomes" id="UP000069030">
    <property type="component" value="Chromosome"/>
</dbReference>
<protein>
    <recommendedName>
        <fullName evidence="6">Thioredoxin domain-containing protein</fullName>
    </recommendedName>
</protein>
<dbReference type="InterPro" id="IPR012336">
    <property type="entry name" value="Thioredoxin-like_fold"/>
</dbReference>
<keyword evidence="3" id="KW-1015">Disulfide bond</keyword>
<dbReference type="GO" id="GO:0017004">
    <property type="term" value="P:cytochrome complex assembly"/>
    <property type="evidence" value="ECO:0007669"/>
    <property type="project" value="UniProtKB-KW"/>
</dbReference>
<evidence type="ECO:0000256" key="4">
    <source>
        <dbReference type="ARBA" id="ARBA00023284"/>
    </source>
</evidence>
<evidence type="ECO:0000256" key="1">
    <source>
        <dbReference type="ARBA" id="ARBA00004196"/>
    </source>
</evidence>
<evidence type="ECO:0000256" key="2">
    <source>
        <dbReference type="ARBA" id="ARBA00022748"/>
    </source>
</evidence>
<dbReference type="RefSeq" id="WP_058699563.1">
    <property type="nucleotide sequence ID" value="NZ_CP013690.1"/>
</dbReference>
<name>A0AAI8C708_9FLAO</name>
<keyword evidence="4" id="KW-0676">Redox-active center</keyword>
<evidence type="ECO:0000256" key="5">
    <source>
        <dbReference type="SAM" id="Coils"/>
    </source>
</evidence>
<dbReference type="GO" id="GO:0030313">
    <property type="term" value="C:cell envelope"/>
    <property type="evidence" value="ECO:0007669"/>
    <property type="project" value="UniProtKB-SubCell"/>
</dbReference>
<dbReference type="PROSITE" id="PS51352">
    <property type="entry name" value="THIOREDOXIN_2"/>
    <property type="match status" value="1"/>
</dbReference>
<dbReference type="InterPro" id="IPR050553">
    <property type="entry name" value="Thioredoxin_ResA/DsbE_sf"/>
</dbReference>
<dbReference type="Gene3D" id="3.40.30.10">
    <property type="entry name" value="Glutaredoxin"/>
    <property type="match status" value="1"/>
</dbReference>
<keyword evidence="5" id="KW-0175">Coiled coil</keyword>
<comment type="subcellular location">
    <subcellularLocation>
        <location evidence="1">Cell envelope</location>
    </subcellularLocation>
</comment>
<reference evidence="7 8" key="1">
    <citation type="journal article" date="2016" name="J. Zhejiang Univ. Sci. B">
        <title>Antibiotic resistance mechanisms of Myroides sp.</title>
        <authorList>
            <person name="Hu S."/>
            <person name="Yuan S."/>
            <person name="Qu H."/>
            <person name="Jiang T."/>
            <person name="Zhou Y."/>
            <person name="Wang M."/>
            <person name="Ming D."/>
        </authorList>
    </citation>
    <scope>NUCLEOTIDE SEQUENCE [LARGE SCALE GENOMIC DNA]</scope>
    <source>
        <strain evidence="7 8">PR63039</strain>
    </source>
</reference>
<keyword evidence="2" id="KW-0201">Cytochrome c-type biogenesis</keyword>
<dbReference type="InterPro" id="IPR025380">
    <property type="entry name" value="DUF4369"/>
</dbReference>
<dbReference type="InterPro" id="IPR013766">
    <property type="entry name" value="Thioredoxin_domain"/>
</dbReference>
<dbReference type="PANTHER" id="PTHR42852">
    <property type="entry name" value="THIOL:DISULFIDE INTERCHANGE PROTEIN DSBE"/>
    <property type="match status" value="1"/>
</dbReference>
<proteinExistence type="predicted"/>
<evidence type="ECO:0000259" key="6">
    <source>
        <dbReference type="PROSITE" id="PS51352"/>
    </source>
</evidence>
<sequence length="371" mass="42444">MRTLPLVIIAFLLMSFTIKDKGFLIKGITKNISEGEMIYLKVLNPETNNFDAIDSVRLKNNSFEFKGNTTYPTYALLELSENVTELVVLENGIINFQYDYNDDLSTSAIGTKNNNELNAFHNNIKRVQKEANAYRDTNQDILTQAIKDNDREVLERLSKEFKVYVKDINDIITNQLTQHSNSFTSSVILFQRIDNKNIDTNEAKLYYNQLADNIKQSNIGIAIKNLLDNSAANTLVKIGDKALDISGKDPNGEVISLYDNLGKVTIIHFWAPWCPACHETLPTIKSIYEKYHDKGLNIFSIALDDNKEEWIESIQKEGLNWLHIYNLYEIQLQYGVKNIPTVFVLDENGTVIDINHLEVDFDQLLTKYLGK</sequence>
<dbReference type="InterPro" id="IPR036249">
    <property type="entry name" value="Thioredoxin-like_sf"/>
</dbReference>
<feature type="coiled-coil region" evidence="5">
    <location>
        <begin position="117"/>
        <end position="144"/>
    </location>
</feature>